<sequence length="250" mass="28883">MSICDNDVILFHQACRKIIHQERASMGIGTLSEKTVHAVLKAFYESDPEHQEIPVENFVADILRDGEIIEIQTRGFNKLRRKLDTFLKYYPVTIVYPIVHTKYLYWIDEETGEISSKRKSPKTGTIYDAVPELYKIKMYLNNPNLHLCLVLIDADEYRLLNGWSRDRKKGSSRFDRIPTELVDEFYIGGPADYKCFIPEGLPNDYTSKDFAKAARIPVGYAQTLLGILYSLNIVERTGKKGRAYTYRNIL</sequence>
<accession>A0ABR7N2A8</accession>
<dbReference type="EMBL" id="JACRSX010000005">
    <property type="protein sequence ID" value="MBC8562148.1"/>
    <property type="molecule type" value="Genomic_DNA"/>
</dbReference>
<name>A0ABR7N2A8_9FIRM</name>
<dbReference type="InterPro" id="IPR058404">
    <property type="entry name" value="DUF8091"/>
</dbReference>
<reference evidence="2 3" key="1">
    <citation type="submission" date="2020-08" db="EMBL/GenBank/DDBJ databases">
        <title>Genome public.</title>
        <authorList>
            <person name="Liu C."/>
            <person name="Sun Q."/>
        </authorList>
    </citation>
    <scope>NUCLEOTIDE SEQUENCE [LARGE SCALE GENOMIC DNA]</scope>
    <source>
        <strain evidence="2 3">NSJ-37</strain>
    </source>
</reference>
<dbReference type="Proteomes" id="UP000606193">
    <property type="component" value="Unassembled WGS sequence"/>
</dbReference>
<protein>
    <recommendedName>
        <fullName evidence="1">DUF8091 domain-containing protein</fullName>
    </recommendedName>
</protein>
<keyword evidence="3" id="KW-1185">Reference proteome</keyword>
<dbReference type="RefSeq" id="WP_249297658.1">
    <property type="nucleotide sequence ID" value="NZ_JACRSX010000005.1"/>
</dbReference>
<proteinExistence type="predicted"/>
<evidence type="ECO:0000313" key="3">
    <source>
        <dbReference type="Proteomes" id="UP000606193"/>
    </source>
</evidence>
<feature type="domain" description="DUF8091" evidence="1">
    <location>
        <begin position="34"/>
        <end position="186"/>
    </location>
</feature>
<organism evidence="2 3">
    <name type="scientific">Jutongia huaianensis</name>
    <dbReference type="NCBI Taxonomy" id="2763668"/>
    <lineage>
        <taxon>Bacteria</taxon>
        <taxon>Bacillati</taxon>
        <taxon>Bacillota</taxon>
        <taxon>Clostridia</taxon>
        <taxon>Lachnospirales</taxon>
        <taxon>Lachnospiraceae</taxon>
        <taxon>Jutongia</taxon>
    </lineage>
</organism>
<comment type="caution">
    <text evidence="2">The sequence shown here is derived from an EMBL/GenBank/DDBJ whole genome shotgun (WGS) entry which is preliminary data.</text>
</comment>
<evidence type="ECO:0000313" key="2">
    <source>
        <dbReference type="EMBL" id="MBC8562148.1"/>
    </source>
</evidence>
<evidence type="ECO:0000259" key="1">
    <source>
        <dbReference type="Pfam" id="PF26351"/>
    </source>
</evidence>
<dbReference type="Pfam" id="PF26351">
    <property type="entry name" value="DUF8091"/>
    <property type="match status" value="1"/>
</dbReference>
<gene>
    <name evidence="2" type="ORF">H8704_05810</name>
</gene>